<feature type="region of interest" description="Disordered" evidence="1">
    <location>
        <begin position="1382"/>
        <end position="1403"/>
    </location>
</feature>
<dbReference type="InterPro" id="IPR028103">
    <property type="entry name" value="Spatacsin"/>
</dbReference>
<evidence type="ECO:0000256" key="1">
    <source>
        <dbReference type="SAM" id="MobiDB-lite"/>
    </source>
</evidence>
<keyword evidence="4" id="KW-1185">Reference proteome</keyword>
<dbReference type="EMBL" id="JAERUA010000001">
    <property type="protein sequence ID" value="KAI1904397.1"/>
    <property type="molecule type" value="Genomic_DNA"/>
</dbReference>
<dbReference type="GO" id="GO:0030425">
    <property type="term" value="C:dendrite"/>
    <property type="evidence" value="ECO:0007669"/>
    <property type="project" value="TreeGrafter"/>
</dbReference>
<dbReference type="PANTHER" id="PTHR13650">
    <property type="entry name" value="SPATACSIN"/>
    <property type="match status" value="1"/>
</dbReference>
<feature type="domain" description="Spatacsin C-terminal" evidence="2">
    <location>
        <begin position="2073"/>
        <end position="2359"/>
    </location>
</feature>
<reference evidence="3" key="1">
    <citation type="submission" date="2021-01" db="EMBL/GenBank/DDBJ databases">
        <authorList>
            <person name="Zahm M."/>
            <person name="Roques C."/>
            <person name="Cabau C."/>
            <person name="Klopp C."/>
            <person name="Donnadieu C."/>
            <person name="Jouanno E."/>
            <person name="Lampietro C."/>
            <person name="Louis A."/>
            <person name="Herpin A."/>
            <person name="Echchiki A."/>
            <person name="Berthelot C."/>
            <person name="Parey E."/>
            <person name="Roest-Crollius H."/>
            <person name="Braasch I."/>
            <person name="Postlethwait J."/>
            <person name="Bobe J."/>
            <person name="Montfort J."/>
            <person name="Bouchez O."/>
            <person name="Begum T."/>
            <person name="Mejri S."/>
            <person name="Adams A."/>
            <person name="Chen W.-J."/>
            <person name="Guiguen Y."/>
        </authorList>
    </citation>
    <scope>NUCLEOTIDE SEQUENCE</scope>
    <source>
        <tissue evidence="3">Blood</tissue>
    </source>
</reference>
<evidence type="ECO:0000313" key="4">
    <source>
        <dbReference type="Proteomes" id="UP000829720"/>
    </source>
</evidence>
<comment type="caution">
    <text evidence="3">The sequence shown here is derived from an EMBL/GenBank/DDBJ whole genome shotgun (WGS) entry which is preliminary data.</text>
</comment>
<name>A0A8T3E9B1_9TELE</name>
<dbReference type="GO" id="GO:0048489">
    <property type="term" value="P:synaptic vesicle transport"/>
    <property type="evidence" value="ECO:0007669"/>
    <property type="project" value="TreeGrafter"/>
</dbReference>
<accession>A0A8T3E9B1</accession>
<proteinExistence type="predicted"/>
<protein>
    <recommendedName>
        <fullName evidence="2">Spatacsin C-terminal domain-containing protein</fullName>
    </recommendedName>
</protein>
<dbReference type="Proteomes" id="UP000829720">
    <property type="component" value="Unassembled WGS sequence"/>
</dbReference>
<dbReference type="GO" id="GO:0005737">
    <property type="term" value="C:cytoplasm"/>
    <property type="evidence" value="ECO:0007669"/>
    <property type="project" value="TreeGrafter"/>
</dbReference>
<sequence length="2416" mass="270612">MLKMLGKSESCGHSALEVQLLPDNEFCKNVKDIVKIKMAKGSPLLCCTSDCGKMTVGDVTESVAFKTTIDGEYKDFAWEEVTIHNSSQSSPRLLTVGSESELSLYEMETEGLALSSPSCVASCTAERLLWKLQEMDLGVSELASLRLLSFADGRCFVMINTCILVQLTWQDRPSEPEILSCCSLSLPLESLDKAADYQICTDTLFVLASTGHIYVFDSRDGKQLVTVDLSSELSSELREDEFTPALPTFCLFQVSQDLSTVVAITSSNSALVVNLNEYFRRNPAHLLCRVSPTHPPLRPQIPADQDGLSSAKHSHSVLGTSFQSDRSWEARLTSMYSQARAPLLPDTETTAPWFQDFPQMELWRSAAGLNSSHQAGTVVGTVVCFEVQEGMAPTMLSVSEFTAVLTFLSPGNNATVVAFWDLLTQSITYHHPSMPCVPVQRCADEQVSLLLKESGLSLVLFAVSQEELLNRLMVFGSAGTVDSLCHRNEWGRCSIPIHALEAGLRNHQLDTVDFFLKSKANILHPYSLPEQSTTISTHTQLKNVRDLCPALDLLSAAIRDTHAEPQSKQFSEQLLNVTLTFLNTQVREILSNTEELDDSLQECVDLLGRYISNLRVFMKRFPWGPTMVTDAPLPSPASIHKSDISLEEDWRSLSTEEVVRRAVMTNGIARAQAHLRSMQSPEQKLEELRNTGLILAYRCLTNKDLGQATALLRNMGFNVKEQLHSICLYTDDDVLRDFVVGELSKQNYLADKEIKMVEFIKRVGRLYSEPATRCKSSLSRRRVVQMEQSDPRLKSLLETLLNEGDLQSPQVLWSSIRLDWVRHWDHSTQATILLSRLQDQDVNSCDPAVLWLYLTSLHDQERITRWIERLAPQDADSTTTYQWPALAADIINKNTACSGHQRNQILDMLARKGVFVQAELSEFEQLLWRLGQAGGVMQPAPPVPQFHSAQGQDFHTCFIHHCLENGLRYLLYTYLQHYLLTPRNCPALSDRSLYESYPWFDMLVRTQEITRNLTDPELVFLASLTNAQILIPGSQASVSSMLLEGHSLLALSTIMFAPGGIDQVVNPRRVEGDSQWRVDLQLLKMALSPYPKLKSALFPQNSPRGTPAPDTSIYHLMQSLYPLDPSRLFGWQSANTLGPTDTSAELPHFSSPHLVNKYALVESLDFLYYLRHGRPSFAFGTFLVQQPVSSGSLASHLRHAAEQAYSLGLLFFSVPSIAAACVCFCELLGASSLKLRVDVHVLGLILKFRTQNTEEDQLTSMKETLADKGSKLVEAERQTAEELLVCLEEAVKGSVDNKGIGRSSYEAGKEWAVAVQFCQLHDLPLTTVYPQDCAADAQWLHFLLFVQLHSYPPQQVRSLLSHFSPTLQAHLSLAFQHLQLQSPREQEREPGSQQTLPSEEAPDPPKDLFQVLLRSQGQPSAWRYLLAEAMGQHCPTLTVLAACHQDADLLQCLCVWVLTSVDDVTVEEATAHIDESLRQHEWNLHDLSIIWKTLLKKRKIRPLIRSFHLFQRDCPLIHMLQMYELCCDCKNYPEAKNKLQEFQKCLLNMKNSSAQSPAGIPVQWAESQASVLLLSMMQQCATQYELRKLLQLLADMEHLLKSNGPDFKKLSLLSQILQDTPVSLSRCLLENGSTDVLQGECLHMLEQLQESGLFSQARQVAELAGLPIDGVVINELLQDLRSLKAKRQWERKETRVAFWRRCHEQFRSNGISGEAVSEFFLSQSQLSEPAPHSPAATELLCVQEKCLLLAMAGHWLSQLTPTPLAQLQEMEKRVWLCRVRQKVLLSAMEKESMFALPVMAAGDNSFEDAVKDFSFAKMAALNSPTHMSLEGLPPAEAERPGGGVLDPAEEAALSALVGQLLDDGCINEASRVCRYFSLCHRDLSLVLCCRSLASGEVDHTQLQPGLQDILSAASSPDSEGLLKRSFPSSSSFSGLSSFVVVSHPEDQVVRQLQVLTDECHHGKSYCKQVLSLYELSKELKCAYNEISAEEPQTVLCKVLLSQQPDRYKKAQAFISVQGLQPEAVAEMVSKAVVQGLLAESQEKETAGKQIYCPADGREAFLQLAKLCGDANLVGTKMLDNISTIPLGELSCTVELLILAHDCFSLTCNMEGIMRVLQAARHLSHTHLAHSERYSLLVRLLTGIGRYNEMTYIFDLLNQNHRFEMLLRKKVESNTRLKTALLDYIKRCLPGDSEKHNMVALCFSMCREIGENHEGAARTQLKLIESQPWAVTPELRNALTKVLTLLKDAAESYSKDSCVRQAVRCVKLAKLVTLQLYFLNHGLGQRVINLRPPELLDAIVALPRCFQAFVVAEAYDFTPDWAEVLYQKVIIKGDFAYLEEFKHHRQPQASLFEEISKKFAHAKPPTSASQNLKKLLKHCDDVYTYYKLAYEHKFFDVANMLLQDSKTSSYLNDKLAS</sequence>
<evidence type="ECO:0000259" key="2">
    <source>
        <dbReference type="Pfam" id="PF14649"/>
    </source>
</evidence>
<dbReference type="OrthoDB" id="2018754at2759"/>
<evidence type="ECO:0000313" key="3">
    <source>
        <dbReference type="EMBL" id="KAI1904397.1"/>
    </source>
</evidence>
<gene>
    <name evidence="3" type="ORF">AGOR_G00005220</name>
</gene>
<dbReference type="GO" id="GO:0008088">
    <property type="term" value="P:axo-dendritic transport"/>
    <property type="evidence" value="ECO:0007669"/>
    <property type="project" value="TreeGrafter"/>
</dbReference>
<dbReference type="Pfam" id="PF14649">
    <property type="entry name" value="Spatacsin_C"/>
    <property type="match status" value="1"/>
</dbReference>
<dbReference type="InterPro" id="IPR028107">
    <property type="entry name" value="Spatacsin_C_dom"/>
</dbReference>
<dbReference type="GO" id="GO:0007409">
    <property type="term" value="P:axonogenesis"/>
    <property type="evidence" value="ECO:0007669"/>
    <property type="project" value="TreeGrafter"/>
</dbReference>
<dbReference type="GO" id="GO:0007268">
    <property type="term" value="P:chemical synaptic transmission"/>
    <property type="evidence" value="ECO:0007669"/>
    <property type="project" value="TreeGrafter"/>
</dbReference>
<dbReference type="GO" id="GO:0045202">
    <property type="term" value="C:synapse"/>
    <property type="evidence" value="ECO:0007669"/>
    <property type="project" value="TreeGrafter"/>
</dbReference>
<dbReference type="GO" id="GO:0030424">
    <property type="term" value="C:axon"/>
    <property type="evidence" value="ECO:0007669"/>
    <property type="project" value="TreeGrafter"/>
</dbReference>
<dbReference type="PANTHER" id="PTHR13650:SF0">
    <property type="entry name" value="SPATACSIN"/>
    <property type="match status" value="1"/>
</dbReference>
<organism evidence="3 4">
    <name type="scientific">Albula goreensis</name>
    <dbReference type="NCBI Taxonomy" id="1534307"/>
    <lineage>
        <taxon>Eukaryota</taxon>
        <taxon>Metazoa</taxon>
        <taxon>Chordata</taxon>
        <taxon>Craniata</taxon>
        <taxon>Vertebrata</taxon>
        <taxon>Euteleostomi</taxon>
        <taxon>Actinopterygii</taxon>
        <taxon>Neopterygii</taxon>
        <taxon>Teleostei</taxon>
        <taxon>Albuliformes</taxon>
        <taxon>Albulidae</taxon>
        <taxon>Albula</taxon>
    </lineage>
</organism>